<reference evidence="1 2" key="1">
    <citation type="journal article" date="2019" name="Mol. Biol. Evol.">
        <title>Blast fungal genomes show frequent chromosomal changes, gene gains and losses, and effector gene turnover.</title>
        <authorList>
            <person name="Gomez Luciano L.B."/>
            <person name="Jason Tsai I."/>
            <person name="Chuma I."/>
            <person name="Tosa Y."/>
            <person name="Chen Y.H."/>
            <person name="Li J.Y."/>
            <person name="Li M.Y."/>
            <person name="Jade Lu M.Y."/>
            <person name="Nakayashiki H."/>
            <person name="Li W.H."/>
        </authorList>
    </citation>
    <scope>NUCLEOTIDE SEQUENCE [LARGE SCALE GENOMIC DNA]</scope>
    <source>
        <strain evidence="1">MZ5-1-6</strain>
    </source>
</reference>
<evidence type="ECO:0000313" key="1">
    <source>
        <dbReference type="EMBL" id="QBZ57138.1"/>
    </source>
</evidence>
<name>A0A4P7N3S8_PYROR</name>
<dbReference type="Proteomes" id="UP000294847">
    <property type="component" value="Chromosome 2"/>
</dbReference>
<sequence length="128" mass="14784">MLAGELSACFSFQNRWDGCLRSLARGFTGQKLVVFETKWVIVLASAHSNPSFAPNLWSKKKGIPPKNQEVSHDGREFICGNRSEQAIYWDWLLFAWAFLMVESVSNRFRSCVFSTRRIGCPSSRRRRY</sequence>
<organism evidence="1 2">
    <name type="scientific">Pyricularia oryzae</name>
    <name type="common">Rice blast fungus</name>
    <name type="synonym">Magnaporthe oryzae</name>
    <dbReference type="NCBI Taxonomy" id="318829"/>
    <lineage>
        <taxon>Eukaryota</taxon>
        <taxon>Fungi</taxon>
        <taxon>Dikarya</taxon>
        <taxon>Ascomycota</taxon>
        <taxon>Pezizomycotina</taxon>
        <taxon>Sordariomycetes</taxon>
        <taxon>Sordariomycetidae</taxon>
        <taxon>Magnaporthales</taxon>
        <taxon>Pyriculariaceae</taxon>
        <taxon>Pyricularia</taxon>
    </lineage>
</organism>
<dbReference type="AlphaFoldDB" id="A0A4P7N3S8"/>
<evidence type="ECO:0000313" key="2">
    <source>
        <dbReference type="Proteomes" id="UP000294847"/>
    </source>
</evidence>
<dbReference type="EMBL" id="CP034205">
    <property type="protein sequence ID" value="QBZ57138.1"/>
    <property type="molecule type" value="Genomic_DNA"/>
</dbReference>
<gene>
    <name evidence="1" type="ORF">PoMZ_02060</name>
</gene>
<protein>
    <submittedName>
        <fullName evidence="1">Uncharacterized protein</fullName>
    </submittedName>
</protein>
<accession>A0A4P7N3S8</accession>
<proteinExistence type="predicted"/>